<evidence type="ECO:0000256" key="1">
    <source>
        <dbReference type="ARBA" id="ARBA00022723"/>
    </source>
</evidence>
<evidence type="ECO:0000313" key="6">
    <source>
        <dbReference type="Proteomes" id="UP001642482"/>
    </source>
</evidence>
<dbReference type="SUPFAM" id="SSF50129">
    <property type="entry name" value="GroES-like"/>
    <property type="match status" value="1"/>
</dbReference>
<evidence type="ECO:0000256" key="3">
    <source>
        <dbReference type="ARBA" id="ARBA00023027"/>
    </source>
</evidence>
<feature type="domain" description="Alcohol dehydrogenase-like C-terminal" evidence="4">
    <location>
        <begin position="81"/>
        <end position="211"/>
    </location>
</feature>
<dbReference type="PANTHER" id="PTHR43880:SF12">
    <property type="entry name" value="ALCOHOL DEHYDROGENASE CLASS-3"/>
    <property type="match status" value="1"/>
</dbReference>
<proteinExistence type="predicted"/>
<dbReference type="EMBL" id="CAWUHD010000081">
    <property type="protein sequence ID" value="CAK7228709.1"/>
    <property type="molecule type" value="Genomic_DNA"/>
</dbReference>
<keyword evidence="3" id="KW-0520">NAD</keyword>
<dbReference type="InterPro" id="IPR011032">
    <property type="entry name" value="GroES-like_sf"/>
</dbReference>
<sequence length="255" mass="27178">MPDGTTRFKARGKDILHYMGTSTFSQYTVVADISVVAVTPKAPTDRACLLGCGITTGYGAATVTAKVEKGSNIAIFGAGCIGLSVIEGAVKNKAAKIIVVDVNDDKESWARKFGATDFVNPTKIGGKTIQEKLIEMTDGGCDYTFDCTGNVGVMRSALEACHKGWGQSIIIGVAAAGQEISTRPFQLVTGRVWRGCAFGGIKGRSQLPSLVDDYVKGYLKVDEYITHRESLATSNTAFQHMKGGDCIRCVLDMQT</sequence>
<evidence type="ECO:0000256" key="2">
    <source>
        <dbReference type="ARBA" id="ARBA00022833"/>
    </source>
</evidence>
<gene>
    <name evidence="5" type="primary">FDH1_3</name>
    <name evidence="5" type="ORF">SEUCBS140593_007003</name>
</gene>
<protein>
    <submittedName>
        <fullName evidence="5">Formate dehydrogenase (NAD+)</fullName>
    </submittedName>
</protein>
<keyword evidence="6" id="KW-1185">Reference proteome</keyword>
<dbReference type="SUPFAM" id="SSF51735">
    <property type="entry name" value="NAD(P)-binding Rossmann-fold domains"/>
    <property type="match status" value="1"/>
</dbReference>
<dbReference type="PANTHER" id="PTHR43880">
    <property type="entry name" value="ALCOHOL DEHYDROGENASE"/>
    <property type="match status" value="1"/>
</dbReference>
<organism evidence="5 6">
    <name type="scientific">Sporothrix eucalyptigena</name>
    <dbReference type="NCBI Taxonomy" id="1812306"/>
    <lineage>
        <taxon>Eukaryota</taxon>
        <taxon>Fungi</taxon>
        <taxon>Dikarya</taxon>
        <taxon>Ascomycota</taxon>
        <taxon>Pezizomycotina</taxon>
        <taxon>Sordariomycetes</taxon>
        <taxon>Sordariomycetidae</taxon>
        <taxon>Ophiostomatales</taxon>
        <taxon>Ophiostomataceae</taxon>
        <taxon>Sporothrix</taxon>
    </lineage>
</organism>
<dbReference type="Proteomes" id="UP001642482">
    <property type="component" value="Unassembled WGS sequence"/>
</dbReference>
<reference evidence="5 6" key="1">
    <citation type="submission" date="2024-01" db="EMBL/GenBank/DDBJ databases">
        <authorList>
            <person name="Allen C."/>
            <person name="Tagirdzhanova G."/>
        </authorList>
    </citation>
    <scope>NUCLEOTIDE SEQUENCE [LARGE SCALE GENOMIC DNA]</scope>
</reference>
<evidence type="ECO:0000259" key="4">
    <source>
        <dbReference type="Pfam" id="PF00107"/>
    </source>
</evidence>
<comment type="caution">
    <text evidence="5">The sequence shown here is derived from an EMBL/GenBank/DDBJ whole genome shotgun (WGS) entry which is preliminary data.</text>
</comment>
<dbReference type="InterPro" id="IPR036291">
    <property type="entry name" value="NAD(P)-bd_dom_sf"/>
</dbReference>
<dbReference type="Gene3D" id="3.40.50.720">
    <property type="entry name" value="NAD(P)-binding Rossmann-like Domain"/>
    <property type="match status" value="1"/>
</dbReference>
<dbReference type="Pfam" id="PF00107">
    <property type="entry name" value="ADH_zinc_N"/>
    <property type="match status" value="1"/>
</dbReference>
<dbReference type="Gene3D" id="3.90.180.10">
    <property type="entry name" value="Medium-chain alcohol dehydrogenases, catalytic domain"/>
    <property type="match status" value="1"/>
</dbReference>
<accession>A0ABP0C9K5</accession>
<evidence type="ECO:0000313" key="5">
    <source>
        <dbReference type="EMBL" id="CAK7228709.1"/>
    </source>
</evidence>
<dbReference type="InterPro" id="IPR013149">
    <property type="entry name" value="ADH-like_C"/>
</dbReference>
<name>A0ABP0C9K5_9PEZI</name>
<keyword evidence="2" id="KW-0862">Zinc</keyword>
<keyword evidence="1" id="KW-0479">Metal-binding</keyword>